<dbReference type="Pfam" id="PF02353">
    <property type="entry name" value="CMAS"/>
    <property type="match status" value="1"/>
</dbReference>
<keyword evidence="5" id="KW-0443">Lipid metabolism</keyword>
<evidence type="ECO:0000256" key="7">
    <source>
        <dbReference type="SAM" id="MobiDB-lite"/>
    </source>
</evidence>
<evidence type="ECO:0000313" key="8">
    <source>
        <dbReference type="EMBL" id="CDH45002.1"/>
    </source>
</evidence>
<dbReference type="PANTHER" id="PTHR43667">
    <property type="entry name" value="CYCLOPROPANE-FATTY-ACYL-PHOSPHOLIPID SYNTHASE"/>
    <property type="match status" value="1"/>
</dbReference>
<keyword evidence="2 8" id="KW-0489">Methyltransferase</keyword>
<evidence type="ECO:0000256" key="4">
    <source>
        <dbReference type="ARBA" id="ARBA00022691"/>
    </source>
</evidence>
<dbReference type="RefSeq" id="WP_034432212.1">
    <property type="nucleotide sequence ID" value="NZ_CBTK010000113.1"/>
</dbReference>
<organism evidence="8 9">
    <name type="scientific">Candidatus Contendobacter odensis Run_B_J11</name>
    <dbReference type="NCBI Taxonomy" id="1400861"/>
    <lineage>
        <taxon>Bacteria</taxon>
        <taxon>Pseudomonadati</taxon>
        <taxon>Pseudomonadota</taxon>
        <taxon>Gammaproteobacteria</taxon>
        <taxon>Candidatus Competibacteraceae</taxon>
        <taxon>Candidatus Contendibacter</taxon>
    </lineage>
</organism>
<sequence length="428" mass="48516">MQQESILSSPLGLSPAPTPSRRADRWLRRAVFQRLQKLIHGCVTVADTDGNHAFGQVSASCPLRATVTIHDPNAYQRLALRGSIGVGEGYMAGEWSCDDLPALVRIFVLNQDALSELEKGLTRLMMPLFRLWYARRDNNRGGSRANIAAHYDLGNEFYRLFLDDTLMYSAAIFPTPDTGLREASVAKMDRVCRKLELNPGDHLLEIGAGWGGFALYAAQHYGCRVTTTTISQEQYQLACNRVREAGLEERVTVLCQDYRDLHGSFDKLVSIEMIEAVGERHLNTYFRTCAQLLKPHGMMLLQAITVADQKYAQYRNEVDFIRHYIFPGGFLPSLTAIAETLGRVTDLRVFHLEDIGAHYATTLSHWRERFLGNLDRVRALGFPDTFIRMWEYYLCYCEGGFRERAIGTVQLLLTKPQCRREPLTPVLV</sequence>
<evidence type="ECO:0000256" key="6">
    <source>
        <dbReference type="PIRSR" id="PIRSR003085-1"/>
    </source>
</evidence>
<name>A0A7U7J489_9GAMM</name>
<evidence type="ECO:0000313" key="9">
    <source>
        <dbReference type="Proteomes" id="UP000019184"/>
    </source>
</evidence>
<dbReference type="EMBL" id="CBTK010000113">
    <property type="protein sequence ID" value="CDH45002.1"/>
    <property type="molecule type" value="Genomic_DNA"/>
</dbReference>
<dbReference type="PANTHER" id="PTHR43667:SF2">
    <property type="entry name" value="FATTY ACID C-METHYL TRANSFERASE"/>
    <property type="match status" value="1"/>
</dbReference>
<accession>A0A7U7J489</accession>
<keyword evidence="4" id="KW-0949">S-adenosyl-L-methionine</keyword>
<dbReference type="InterPro" id="IPR003333">
    <property type="entry name" value="CMAS"/>
</dbReference>
<evidence type="ECO:0000256" key="2">
    <source>
        <dbReference type="ARBA" id="ARBA00022603"/>
    </source>
</evidence>
<dbReference type="SUPFAM" id="SSF53335">
    <property type="entry name" value="S-adenosyl-L-methionine-dependent methyltransferases"/>
    <property type="match status" value="1"/>
</dbReference>
<protein>
    <submittedName>
        <fullName evidence="8">Cyclopropane-fatty-acyl-phospholipid synthase</fullName>
        <ecNumber evidence="8">2.1.1.79</ecNumber>
    </submittedName>
</protein>
<feature type="region of interest" description="Disordered" evidence="7">
    <location>
        <begin position="1"/>
        <end position="20"/>
    </location>
</feature>
<dbReference type="InterPro" id="IPR050723">
    <property type="entry name" value="CFA/CMAS"/>
</dbReference>
<reference evidence="8 9" key="1">
    <citation type="journal article" date="2014" name="ISME J.">
        <title>Candidatus Competibacter-lineage genomes retrieved from metagenomes reveal functional metabolic diversity.</title>
        <authorList>
            <person name="McIlroy S.J."/>
            <person name="Albertsen M."/>
            <person name="Andresen E.K."/>
            <person name="Saunders A.M."/>
            <person name="Kristiansen R."/>
            <person name="Stokholm-Bjerregaard M."/>
            <person name="Nielsen K.L."/>
            <person name="Nielsen P.H."/>
        </authorList>
    </citation>
    <scope>NUCLEOTIDE SEQUENCE [LARGE SCALE GENOMIC DNA]</scope>
    <source>
        <strain evidence="8 9">Run_B_J11</strain>
    </source>
</reference>
<evidence type="ECO:0000256" key="1">
    <source>
        <dbReference type="ARBA" id="ARBA00010815"/>
    </source>
</evidence>
<evidence type="ECO:0000256" key="5">
    <source>
        <dbReference type="ARBA" id="ARBA00023098"/>
    </source>
</evidence>
<dbReference type="GO" id="GO:0032259">
    <property type="term" value="P:methylation"/>
    <property type="evidence" value="ECO:0007669"/>
    <property type="project" value="UniProtKB-KW"/>
</dbReference>
<comment type="similarity">
    <text evidence="1">Belongs to the CFA/CMAS family.</text>
</comment>
<feature type="active site" evidence="6">
    <location>
        <position position="397"/>
    </location>
</feature>
<dbReference type="PIRSF" id="PIRSF003085">
    <property type="entry name" value="CMAS"/>
    <property type="match status" value="1"/>
</dbReference>
<dbReference type="Proteomes" id="UP000019184">
    <property type="component" value="Unassembled WGS sequence"/>
</dbReference>
<dbReference type="GO" id="GO:0008825">
    <property type="term" value="F:cyclopropane-fatty-acyl-phospholipid synthase activity"/>
    <property type="evidence" value="ECO:0007669"/>
    <property type="project" value="UniProtKB-EC"/>
</dbReference>
<dbReference type="EC" id="2.1.1.79" evidence="8"/>
<proteinExistence type="inferred from homology"/>
<dbReference type="CDD" id="cd02440">
    <property type="entry name" value="AdoMet_MTases"/>
    <property type="match status" value="1"/>
</dbReference>
<dbReference type="OrthoDB" id="9782855at2"/>
<evidence type="ECO:0000256" key="3">
    <source>
        <dbReference type="ARBA" id="ARBA00022679"/>
    </source>
</evidence>
<dbReference type="InterPro" id="IPR029063">
    <property type="entry name" value="SAM-dependent_MTases_sf"/>
</dbReference>
<keyword evidence="3 8" id="KW-0808">Transferase</keyword>
<gene>
    <name evidence="8" type="primary">cfa</name>
    <name evidence="8" type="ORF">BN874_200072</name>
</gene>
<comment type="caution">
    <text evidence="8">The sequence shown here is derived from an EMBL/GenBank/DDBJ whole genome shotgun (WGS) entry which is preliminary data.</text>
</comment>
<keyword evidence="9" id="KW-1185">Reference proteome</keyword>
<dbReference type="Gene3D" id="3.40.50.150">
    <property type="entry name" value="Vaccinia Virus protein VP39"/>
    <property type="match status" value="1"/>
</dbReference>
<dbReference type="AlphaFoldDB" id="A0A7U7J489"/>
<dbReference type="GO" id="GO:0008610">
    <property type="term" value="P:lipid biosynthetic process"/>
    <property type="evidence" value="ECO:0007669"/>
    <property type="project" value="InterPro"/>
</dbReference>